<comment type="caution">
    <text evidence="2">The sequence shown here is derived from an EMBL/GenBank/DDBJ whole genome shotgun (WGS) entry which is preliminary data.</text>
</comment>
<keyword evidence="1" id="KW-0732">Signal</keyword>
<sequence>MKRIFIIILPVLISFSSFGQDTIQKKLIKKYIPLKMYEELIGKPSDTTEFRYSEDDTLVSVPLDFDPFERRGLVKVPYEAKDSIFLKLYKQVVYNLGETGSSKERMHYWKDDVKIYIDESVPDDHAKELMVFAENLASDIDSLNISRQYTREKANYLVYYLNRDHLTDYEPRINAAGNGYYINWNGKQQIYNGKLKINTELVKSEFDQIQLLKSNFFKSLGFFKSSQQLQCGSFLSPYPGAKKLTDKDMEILKYHYSYGVCKGVDLKTFTEVTNSMNQKLQEDPNAVLYIAHHE</sequence>
<evidence type="ECO:0000256" key="1">
    <source>
        <dbReference type="SAM" id="SignalP"/>
    </source>
</evidence>
<keyword evidence="3" id="KW-1185">Reference proteome</keyword>
<dbReference type="AlphaFoldDB" id="A0A9X2ABX2"/>
<dbReference type="InterPro" id="IPR021323">
    <property type="entry name" value="DUF2927"/>
</dbReference>
<gene>
    <name evidence="2" type="ORF">ML462_10140</name>
</gene>
<dbReference type="Proteomes" id="UP001139226">
    <property type="component" value="Unassembled WGS sequence"/>
</dbReference>
<feature type="signal peptide" evidence="1">
    <location>
        <begin position="1"/>
        <end position="19"/>
    </location>
</feature>
<reference evidence="2" key="1">
    <citation type="submission" date="2022-03" db="EMBL/GenBank/DDBJ databases">
        <title>Gramella crocea sp. nov., isolated from activated sludge of a seafood processing plant.</title>
        <authorList>
            <person name="Zhang X."/>
        </authorList>
    </citation>
    <scope>NUCLEOTIDE SEQUENCE</scope>
    <source>
        <strain evidence="2">YJ019</strain>
    </source>
</reference>
<dbReference type="Pfam" id="PF11150">
    <property type="entry name" value="DUF2927"/>
    <property type="match status" value="1"/>
</dbReference>
<organism evidence="2 3">
    <name type="scientific">Christiangramia lutea</name>
    <dbReference type="NCBI Taxonomy" id="1607951"/>
    <lineage>
        <taxon>Bacteria</taxon>
        <taxon>Pseudomonadati</taxon>
        <taxon>Bacteroidota</taxon>
        <taxon>Flavobacteriia</taxon>
        <taxon>Flavobacteriales</taxon>
        <taxon>Flavobacteriaceae</taxon>
        <taxon>Christiangramia</taxon>
    </lineage>
</organism>
<evidence type="ECO:0000313" key="2">
    <source>
        <dbReference type="EMBL" id="MCH4823528.1"/>
    </source>
</evidence>
<dbReference type="RefSeq" id="WP_240713700.1">
    <property type="nucleotide sequence ID" value="NZ_JAKVTV010000003.1"/>
</dbReference>
<name>A0A9X2ABX2_9FLAO</name>
<accession>A0A9X2ABX2</accession>
<proteinExistence type="predicted"/>
<protein>
    <submittedName>
        <fullName evidence="2">DUF2927 domain-containing protein</fullName>
    </submittedName>
</protein>
<dbReference type="EMBL" id="JAKVTV010000003">
    <property type="protein sequence ID" value="MCH4823528.1"/>
    <property type="molecule type" value="Genomic_DNA"/>
</dbReference>
<feature type="chain" id="PRO_5040893305" evidence="1">
    <location>
        <begin position="20"/>
        <end position="294"/>
    </location>
</feature>
<evidence type="ECO:0000313" key="3">
    <source>
        <dbReference type="Proteomes" id="UP001139226"/>
    </source>
</evidence>